<keyword evidence="3 8" id="KW-0547">Nucleotide-binding</keyword>
<feature type="domain" description="Cytidylate kinase" evidence="9">
    <location>
        <begin position="7"/>
        <end position="214"/>
    </location>
</feature>
<evidence type="ECO:0000256" key="6">
    <source>
        <dbReference type="ARBA" id="ARBA00047615"/>
    </source>
</evidence>
<reference evidence="10 11" key="1">
    <citation type="submission" date="2017-07" db="EMBL/GenBank/DDBJ databases">
        <title>Comparative genomic analysis of Mesoplasma florum.</title>
        <authorList>
            <person name="Baby V."/>
            <person name="Lachance J.-C."/>
            <person name="Gagnon J."/>
            <person name="Lucier J.-F."/>
            <person name="Matteau D."/>
            <person name="Knight T.F."/>
            <person name="Rodrigue S."/>
        </authorList>
    </citation>
    <scope>NUCLEOTIDE SEQUENCE [LARGE SCALE GENOMIC DNA]</scope>
    <source>
        <strain evidence="10 11">CnuA-2</strain>
    </source>
</reference>
<protein>
    <recommendedName>
        <fullName evidence="8">Cytidylate kinase</fullName>
        <shortName evidence="8">CK</shortName>
        <ecNumber evidence="8">2.7.4.25</ecNumber>
    </recommendedName>
    <alternativeName>
        <fullName evidence="8">Cytidine monophosphate kinase</fullName>
        <shortName evidence="8">CMP kinase</shortName>
    </alternativeName>
</protein>
<dbReference type="Proteomes" id="UP000239216">
    <property type="component" value="Chromosome"/>
</dbReference>
<keyword evidence="5 8" id="KW-0067">ATP-binding</keyword>
<evidence type="ECO:0000256" key="7">
    <source>
        <dbReference type="ARBA" id="ARBA00048478"/>
    </source>
</evidence>
<evidence type="ECO:0000259" key="9">
    <source>
        <dbReference type="Pfam" id="PF02224"/>
    </source>
</evidence>
<evidence type="ECO:0000313" key="10">
    <source>
        <dbReference type="EMBL" id="AVN64258.1"/>
    </source>
</evidence>
<dbReference type="SUPFAM" id="SSF52540">
    <property type="entry name" value="P-loop containing nucleoside triphosphate hydrolases"/>
    <property type="match status" value="1"/>
</dbReference>
<comment type="catalytic activity">
    <reaction evidence="7 8">
        <text>CMP + ATP = CDP + ADP</text>
        <dbReference type="Rhea" id="RHEA:11600"/>
        <dbReference type="ChEBI" id="CHEBI:30616"/>
        <dbReference type="ChEBI" id="CHEBI:58069"/>
        <dbReference type="ChEBI" id="CHEBI:60377"/>
        <dbReference type="ChEBI" id="CHEBI:456216"/>
        <dbReference type="EC" id="2.7.4.25"/>
    </reaction>
</comment>
<evidence type="ECO:0000256" key="5">
    <source>
        <dbReference type="ARBA" id="ARBA00022840"/>
    </source>
</evidence>
<keyword evidence="4 8" id="KW-0418">Kinase</keyword>
<evidence type="ECO:0000256" key="8">
    <source>
        <dbReference type="HAMAP-Rule" id="MF_00238"/>
    </source>
</evidence>
<dbReference type="RefSeq" id="WP_029511974.1">
    <property type="nucleotide sequence ID" value="NZ_CP022513.1"/>
</dbReference>
<dbReference type="GO" id="GO:0005737">
    <property type="term" value="C:cytoplasm"/>
    <property type="evidence" value="ECO:0007669"/>
    <property type="project" value="UniProtKB-SubCell"/>
</dbReference>
<dbReference type="HAMAP" id="MF_00238">
    <property type="entry name" value="Cytidyl_kinase_type1"/>
    <property type="match status" value="1"/>
</dbReference>
<comment type="subcellular location">
    <subcellularLocation>
        <location evidence="8">Cytoplasm</location>
    </subcellularLocation>
</comment>
<dbReference type="AlphaFoldDB" id="A0A2R3P6Y7"/>
<dbReference type="NCBIfam" id="TIGR00017">
    <property type="entry name" value="cmk"/>
    <property type="match status" value="1"/>
</dbReference>
<dbReference type="InterPro" id="IPR003136">
    <property type="entry name" value="Cytidylate_kin"/>
</dbReference>
<dbReference type="Gene3D" id="3.40.50.300">
    <property type="entry name" value="P-loop containing nucleotide triphosphate hydrolases"/>
    <property type="match status" value="1"/>
</dbReference>
<evidence type="ECO:0000256" key="1">
    <source>
        <dbReference type="ARBA" id="ARBA00009427"/>
    </source>
</evidence>
<proteinExistence type="inferred from homology"/>
<keyword evidence="2 8" id="KW-0808">Transferase</keyword>
<keyword evidence="8" id="KW-0963">Cytoplasm</keyword>
<dbReference type="GO" id="GO:0006220">
    <property type="term" value="P:pyrimidine nucleotide metabolic process"/>
    <property type="evidence" value="ECO:0007669"/>
    <property type="project" value="UniProtKB-UniRule"/>
</dbReference>
<dbReference type="GO" id="GO:0036430">
    <property type="term" value="F:CMP kinase activity"/>
    <property type="evidence" value="ECO:0007669"/>
    <property type="project" value="RHEA"/>
</dbReference>
<accession>A0A2R3P6Y7</accession>
<name>A0A2R3P6Y7_MESFO</name>
<evidence type="ECO:0000256" key="3">
    <source>
        <dbReference type="ARBA" id="ARBA00022741"/>
    </source>
</evidence>
<dbReference type="GO" id="GO:0005524">
    <property type="term" value="F:ATP binding"/>
    <property type="evidence" value="ECO:0007669"/>
    <property type="project" value="UniProtKB-UniRule"/>
</dbReference>
<dbReference type="InterPro" id="IPR027417">
    <property type="entry name" value="P-loop_NTPase"/>
</dbReference>
<comment type="similarity">
    <text evidence="1 8">Belongs to the cytidylate kinase family. Type 1 subfamily.</text>
</comment>
<dbReference type="EMBL" id="CP022513">
    <property type="protein sequence ID" value="AVN64258.1"/>
    <property type="molecule type" value="Genomic_DNA"/>
</dbReference>
<evidence type="ECO:0000256" key="4">
    <source>
        <dbReference type="ARBA" id="ARBA00022777"/>
    </source>
</evidence>
<dbReference type="CDD" id="cd02020">
    <property type="entry name" value="CMPK"/>
    <property type="match status" value="1"/>
</dbReference>
<dbReference type="Pfam" id="PF02224">
    <property type="entry name" value="Cytidylate_kin"/>
    <property type="match status" value="1"/>
</dbReference>
<evidence type="ECO:0000256" key="2">
    <source>
        <dbReference type="ARBA" id="ARBA00022679"/>
    </source>
</evidence>
<dbReference type="GO" id="GO:0036431">
    <property type="term" value="F:dCMP kinase activity"/>
    <property type="evidence" value="ECO:0007669"/>
    <property type="project" value="InterPro"/>
</dbReference>
<sequence>MKRKIVIAVDGTAGSGKTATFNTVAKKIGYEFIDTGLMYRAFTLLCIESKIDFNNKEEIIKSLKKFDFSVKNNKPHLNGKEVEKRIQENDIVKFINYVTPIPEVRKFMVEAQRAMVKGGGYIEIGRDITTVVLPNADLKIFLDSSVEARAERRFKQNERLGIKNNNLDEIKNSIINRDEQDFKNGLRKADDAWLIDNSNIPIQDVVNMVIDKIKELEGN</sequence>
<comment type="catalytic activity">
    <reaction evidence="6 8">
        <text>dCMP + ATP = dCDP + ADP</text>
        <dbReference type="Rhea" id="RHEA:25094"/>
        <dbReference type="ChEBI" id="CHEBI:30616"/>
        <dbReference type="ChEBI" id="CHEBI:57566"/>
        <dbReference type="ChEBI" id="CHEBI:58593"/>
        <dbReference type="ChEBI" id="CHEBI:456216"/>
        <dbReference type="EC" id="2.7.4.25"/>
    </reaction>
</comment>
<dbReference type="InterPro" id="IPR011994">
    <property type="entry name" value="Cytidylate_kinase_dom"/>
</dbReference>
<feature type="binding site" evidence="8">
    <location>
        <begin position="11"/>
        <end position="19"/>
    </location>
    <ligand>
        <name>ATP</name>
        <dbReference type="ChEBI" id="CHEBI:30616"/>
    </ligand>
</feature>
<evidence type="ECO:0000313" key="11">
    <source>
        <dbReference type="Proteomes" id="UP000239216"/>
    </source>
</evidence>
<gene>
    <name evidence="8 10" type="primary">cmk</name>
    <name evidence="10" type="ORF">CG003_01055</name>
</gene>
<dbReference type="EC" id="2.7.4.25" evidence="8"/>
<organism evidence="10 11">
    <name type="scientific">Mesoplasma florum</name>
    <name type="common">Acholeplasma florum</name>
    <dbReference type="NCBI Taxonomy" id="2151"/>
    <lineage>
        <taxon>Bacteria</taxon>
        <taxon>Bacillati</taxon>
        <taxon>Mycoplasmatota</taxon>
        <taxon>Mollicutes</taxon>
        <taxon>Entomoplasmatales</taxon>
        <taxon>Entomoplasmataceae</taxon>
        <taxon>Mesoplasma</taxon>
    </lineage>
</organism>